<feature type="compositionally biased region" description="Basic and acidic residues" evidence="6">
    <location>
        <begin position="414"/>
        <end position="554"/>
    </location>
</feature>
<feature type="compositionally biased region" description="Acidic residues" evidence="6">
    <location>
        <begin position="351"/>
        <end position="360"/>
    </location>
</feature>
<dbReference type="Proteomes" id="UP000694427">
    <property type="component" value="Unplaced"/>
</dbReference>
<proteinExistence type="inferred from homology"/>
<dbReference type="GO" id="GO:0015630">
    <property type="term" value="C:microtubule cytoskeleton"/>
    <property type="evidence" value="ECO:0007669"/>
    <property type="project" value="InterPro"/>
</dbReference>
<evidence type="ECO:0000256" key="3">
    <source>
        <dbReference type="ARBA" id="ARBA00022490"/>
    </source>
</evidence>
<protein>
    <submittedName>
        <fullName evidence="7">Microtubule-associated protein 7a</fullName>
    </submittedName>
</protein>
<evidence type="ECO:0000256" key="1">
    <source>
        <dbReference type="ARBA" id="ARBA00004245"/>
    </source>
</evidence>
<dbReference type="GO" id="GO:0000226">
    <property type="term" value="P:microtubule cytoskeleton organization"/>
    <property type="evidence" value="ECO:0007669"/>
    <property type="project" value="InterPro"/>
</dbReference>
<dbReference type="InterPro" id="IPR008604">
    <property type="entry name" value="MAP7_fam"/>
</dbReference>
<evidence type="ECO:0000256" key="5">
    <source>
        <dbReference type="ARBA" id="ARBA00023212"/>
    </source>
</evidence>
<name>A0A8C1G9P0_CYPCA</name>
<feature type="region of interest" description="Disordered" evidence="6">
    <location>
        <begin position="138"/>
        <end position="162"/>
    </location>
</feature>
<keyword evidence="4" id="KW-0175">Coiled coil</keyword>
<comment type="subcellular location">
    <subcellularLocation>
        <location evidence="1">Cytoplasm</location>
        <location evidence="1">Cytoskeleton</location>
    </subcellularLocation>
</comment>
<evidence type="ECO:0000313" key="8">
    <source>
        <dbReference type="Proteomes" id="UP000694427"/>
    </source>
</evidence>
<dbReference type="PANTHER" id="PTHR15073">
    <property type="entry name" value="MICROTUBULE-ASSOCIATED PROTEIN"/>
    <property type="match status" value="1"/>
</dbReference>
<keyword evidence="3" id="KW-0963">Cytoplasm</keyword>
<evidence type="ECO:0000256" key="4">
    <source>
        <dbReference type="ARBA" id="ARBA00023054"/>
    </source>
</evidence>
<feature type="compositionally biased region" description="Low complexity" evidence="6">
    <location>
        <begin position="364"/>
        <end position="378"/>
    </location>
</feature>
<dbReference type="Ensembl" id="ENSCCRT00010006501.1">
    <property type="protein sequence ID" value="ENSCCRP00010006021.1"/>
    <property type="gene ID" value="ENSCCRG00010002429.1"/>
</dbReference>
<feature type="compositionally biased region" description="Basic residues" evidence="6">
    <location>
        <begin position="182"/>
        <end position="195"/>
    </location>
</feature>
<organism evidence="7 8">
    <name type="scientific">Cyprinus carpio</name>
    <name type="common">Common carp</name>
    <dbReference type="NCBI Taxonomy" id="7962"/>
    <lineage>
        <taxon>Eukaryota</taxon>
        <taxon>Metazoa</taxon>
        <taxon>Chordata</taxon>
        <taxon>Craniata</taxon>
        <taxon>Vertebrata</taxon>
        <taxon>Euteleostomi</taxon>
        <taxon>Actinopterygii</taxon>
        <taxon>Neopterygii</taxon>
        <taxon>Teleostei</taxon>
        <taxon>Ostariophysi</taxon>
        <taxon>Cypriniformes</taxon>
        <taxon>Cyprinidae</taxon>
        <taxon>Cyprininae</taxon>
        <taxon>Cyprinus</taxon>
    </lineage>
</organism>
<dbReference type="Pfam" id="PF05672">
    <property type="entry name" value="MAP7"/>
    <property type="match status" value="1"/>
</dbReference>
<reference evidence="7" key="1">
    <citation type="submission" date="2025-08" db="UniProtKB">
        <authorList>
            <consortium name="Ensembl"/>
        </authorList>
    </citation>
    <scope>IDENTIFICATION</scope>
</reference>
<dbReference type="PANTHER" id="PTHR15073:SF4">
    <property type="entry name" value="ENSCONSIN"/>
    <property type="match status" value="1"/>
</dbReference>
<keyword evidence="8" id="KW-1185">Reference proteome</keyword>
<reference evidence="7" key="2">
    <citation type="submission" date="2025-09" db="UniProtKB">
        <authorList>
            <consortium name="Ensembl"/>
        </authorList>
    </citation>
    <scope>IDENTIFICATION</scope>
</reference>
<keyword evidence="5" id="KW-0206">Cytoskeleton</keyword>
<sequence length="620" mass="72456">MDTHTHCKMPAHLSLADQEREWRKTELGLAAISEKGRMKMCDTAKKQRDSRSDVKPTALEKNRKACAPLNIKLAQINISKRNGKNTESNVLKVDERLRLARERREAYQKQLALREHGWLVREERAKQFYEKHLEERKKKLEEQRQREERRRMAVEEKRKQRLKEERERYESVVQKTMEKSQKAKQKPGHCSRRVTKTGNNNAKCRSLSQWEIDLVRRLQTPTVSYLARSRSAVCLSRDTAVHICRRSASCHTMNSSTARKPQVHCGKVANRPASSSPNVTIRRTTTRELVAKGNFVGLDLKKPQLQTTTNEIKPKQDTNPPENTVLPTSRLQNRSHIRQATLKQDSLPPLPEEEDLESEETLAQQSLQDNQLQSNPANNGPPNPTAGSQITNGPSQIGDAAQVRAAGWTTDPEEATRLLTEKRRQARLQREKEEEERKLKEEMERKSREELARQRIEERARQEAEALQLEEEKRKREEEERLKAEEENTRRQKEEENRLQQQREQEARQRVLAEQQRLERESHFQKEEAERQERKKRLEEIMKRTRKTDSDNKKTASVKDNLPCENMKPVIRLPGTGQTPKLELRDEEDMLPTVAFKERRSFRSLSGLDEIQAHQQTEVI</sequence>
<feature type="region of interest" description="Disordered" evidence="6">
    <location>
        <begin position="301"/>
        <end position="581"/>
    </location>
</feature>
<dbReference type="InterPro" id="IPR051483">
    <property type="entry name" value="MAP7_domain-containing"/>
</dbReference>
<evidence type="ECO:0000256" key="2">
    <source>
        <dbReference type="ARBA" id="ARBA00007525"/>
    </source>
</evidence>
<evidence type="ECO:0000313" key="7">
    <source>
        <dbReference type="Ensembl" id="ENSCCRP00010006021.1"/>
    </source>
</evidence>
<feature type="region of interest" description="Disordered" evidence="6">
    <location>
        <begin position="175"/>
        <end position="197"/>
    </location>
</feature>
<feature type="compositionally biased region" description="Polar residues" evidence="6">
    <location>
        <begin position="304"/>
        <end position="334"/>
    </location>
</feature>
<accession>A0A8C1G9P0</accession>
<dbReference type="AlphaFoldDB" id="A0A8C1G9P0"/>
<evidence type="ECO:0000256" key="6">
    <source>
        <dbReference type="SAM" id="MobiDB-lite"/>
    </source>
</evidence>
<comment type="similarity">
    <text evidence="2">Belongs to the MAP7 family.</text>
</comment>